<keyword evidence="7 9" id="KW-0472">Membrane</keyword>
<dbReference type="FunCoup" id="A0A4S2N2R6">
    <property type="interactions" value="530"/>
</dbReference>
<evidence type="ECO:0000256" key="6">
    <source>
        <dbReference type="ARBA" id="ARBA00022989"/>
    </source>
</evidence>
<organism evidence="10 11">
    <name type="scientific">Ascodesmis nigricans</name>
    <dbReference type="NCBI Taxonomy" id="341454"/>
    <lineage>
        <taxon>Eukaryota</taxon>
        <taxon>Fungi</taxon>
        <taxon>Dikarya</taxon>
        <taxon>Ascomycota</taxon>
        <taxon>Pezizomycotina</taxon>
        <taxon>Pezizomycetes</taxon>
        <taxon>Pezizales</taxon>
        <taxon>Ascodesmidaceae</taxon>
        <taxon>Ascodesmis</taxon>
    </lineage>
</organism>
<evidence type="ECO:0000256" key="2">
    <source>
        <dbReference type="ARBA" id="ARBA00004687"/>
    </source>
</evidence>
<feature type="region of interest" description="Disordered" evidence="8">
    <location>
        <begin position="124"/>
        <end position="144"/>
    </location>
</feature>
<dbReference type="GO" id="GO:0016757">
    <property type="term" value="F:glycosyltransferase activity"/>
    <property type="evidence" value="ECO:0007669"/>
    <property type="project" value="UniProtKB-KW"/>
</dbReference>
<dbReference type="GO" id="GO:0000506">
    <property type="term" value="C:glycosylphosphatidylinositol-N-acetylglucosaminyltransferase (GPI-GnT) complex"/>
    <property type="evidence" value="ECO:0007669"/>
    <property type="project" value="TreeGrafter"/>
</dbReference>
<keyword evidence="11" id="KW-1185">Reference proteome</keyword>
<comment type="subcellular location">
    <subcellularLocation>
        <location evidence="1">Membrane</location>
        <topology evidence="1">Multi-pass membrane protein</topology>
    </subcellularLocation>
</comment>
<dbReference type="GO" id="GO:0006506">
    <property type="term" value="P:GPI anchor biosynthetic process"/>
    <property type="evidence" value="ECO:0007669"/>
    <property type="project" value="UniProtKB-UniPathway"/>
</dbReference>
<feature type="transmembrane region" description="Helical" evidence="9">
    <location>
        <begin position="327"/>
        <end position="349"/>
    </location>
</feature>
<evidence type="ECO:0000256" key="4">
    <source>
        <dbReference type="ARBA" id="ARBA00022502"/>
    </source>
</evidence>
<feature type="transmembrane region" description="Helical" evidence="9">
    <location>
        <begin position="251"/>
        <end position="271"/>
    </location>
</feature>
<dbReference type="AlphaFoldDB" id="A0A4S2N2R6"/>
<feature type="transmembrane region" description="Helical" evidence="9">
    <location>
        <begin position="195"/>
        <end position="214"/>
    </location>
</feature>
<feature type="transmembrane region" description="Helical" evidence="9">
    <location>
        <begin position="301"/>
        <end position="321"/>
    </location>
</feature>
<comment type="pathway">
    <text evidence="2">Glycolipid biosynthesis; glycosylphosphatidylinositol-anchor biosynthesis.</text>
</comment>
<evidence type="ECO:0000313" key="10">
    <source>
        <dbReference type="EMBL" id="TGZ83430.1"/>
    </source>
</evidence>
<keyword evidence="6 9" id="KW-1133">Transmembrane helix</keyword>
<evidence type="ECO:0000256" key="7">
    <source>
        <dbReference type="ARBA" id="ARBA00023136"/>
    </source>
</evidence>
<dbReference type="EMBL" id="ML220114">
    <property type="protein sequence ID" value="TGZ83430.1"/>
    <property type="molecule type" value="Genomic_DNA"/>
</dbReference>
<dbReference type="PIRSF" id="PIRSF016104">
    <property type="entry name" value="GPI2"/>
    <property type="match status" value="1"/>
</dbReference>
<sequence length="374" mass="40885">MKKKWAKLLWVEQDYPDNWVDPTFLKDLQRNINVRPYDFYSLVAESTVIVQHVSSVVIFVTSFIAIFTECVSPVSVVGSSTLATIGGWATWEWGWKMREVAEAKAAEAANASFGNIPEQEAVMDRDNSGRESAGSSSGGNGVGRGLGLEFTATTTAHEQRTSVSSSFMASEAANAPASGQVKDYSKALRRARIMTTAKSALLIYFTLLGLSPILRSLTSSISKDSIWAIATWLFIANVLGFDYGSGVEQKYPASFSTNTAIAAAVVLASTLPSTTHVFSLMLFSIQVFGLFPVFRRFVKHASWPLHVGLTIALVLGAGVGLGTMVGWGWAIMWVLSVVTGMVGCAWWMIDLQKYKNEIHGPWDPARPVVRHQWE</sequence>
<keyword evidence="10" id="KW-0808">Transferase</keyword>
<dbReference type="OrthoDB" id="196709at2759"/>
<dbReference type="PANTHER" id="PTHR12982">
    <property type="entry name" value="PHOSPHATIDYLINOSITOL GLYCAN, CLASS C"/>
    <property type="match status" value="1"/>
</dbReference>
<evidence type="ECO:0000256" key="5">
    <source>
        <dbReference type="ARBA" id="ARBA00022692"/>
    </source>
</evidence>
<evidence type="ECO:0000313" key="11">
    <source>
        <dbReference type="Proteomes" id="UP000298138"/>
    </source>
</evidence>
<keyword evidence="10" id="KW-0328">Glycosyltransferase</keyword>
<feature type="transmembrane region" description="Helical" evidence="9">
    <location>
        <begin position="277"/>
        <end position="294"/>
    </location>
</feature>
<dbReference type="STRING" id="341454.A0A4S2N2R6"/>
<keyword evidence="4" id="KW-0337">GPI-anchor biosynthesis</keyword>
<accession>A0A4S2N2R6</accession>
<name>A0A4S2N2R6_9PEZI</name>
<dbReference type="PANTHER" id="PTHR12982:SF0">
    <property type="entry name" value="PHOSPHATIDYLINOSITOL N-ACETYLGLUCOSAMINYLTRANSFERASE SUBUNIT C"/>
    <property type="match status" value="1"/>
</dbReference>
<reference evidence="10 11" key="1">
    <citation type="submission" date="2019-04" db="EMBL/GenBank/DDBJ databases">
        <title>Comparative genomics and transcriptomics to analyze fruiting body development in filamentous ascomycetes.</title>
        <authorList>
            <consortium name="DOE Joint Genome Institute"/>
            <person name="Lutkenhaus R."/>
            <person name="Traeger S."/>
            <person name="Breuer J."/>
            <person name="Kuo A."/>
            <person name="Lipzen A."/>
            <person name="Pangilinan J."/>
            <person name="Dilworth D."/>
            <person name="Sandor L."/>
            <person name="Poggeler S."/>
            <person name="Barry K."/>
            <person name="Grigoriev I.V."/>
            <person name="Nowrousian M."/>
        </authorList>
    </citation>
    <scope>NUCLEOTIDE SEQUENCE [LARGE SCALE GENOMIC DNA]</scope>
    <source>
        <strain evidence="10 11">CBS 389.68</strain>
    </source>
</reference>
<dbReference type="Proteomes" id="UP000298138">
    <property type="component" value="Unassembled WGS sequence"/>
</dbReference>
<evidence type="ECO:0000256" key="9">
    <source>
        <dbReference type="SAM" id="Phobius"/>
    </source>
</evidence>
<proteinExistence type="inferred from homology"/>
<evidence type="ECO:0000256" key="8">
    <source>
        <dbReference type="SAM" id="MobiDB-lite"/>
    </source>
</evidence>
<gene>
    <name evidence="10" type="ORF">EX30DRAFT_358331</name>
</gene>
<protein>
    <submittedName>
        <fullName evidence="10">Phosphatidylinositol N-acetylglucosaminyltransferase</fullName>
    </submittedName>
</protein>
<feature type="transmembrane region" description="Helical" evidence="9">
    <location>
        <begin position="226"/>
        <end position="244"/>
    </location>
</feature>
<keyword evidence="5 9" id="KW-0812">Transmembrane</keyword>
<evidence type="ECO:0000256" key="1">
    <source>
        <dbReference type="ARBA" id="ARBA00004141"/>
    </source>
</evidence>
<comment type="similarity">
    <text evidence="3">Belongs to the PIGC family.</text>
</comment>
<dbReference type="InterPro" id="IPR009450">
    <property type="entry name" value="Plno_GlcNAc_GPI2"/>
</dbReference>
<dbReference type="InParanoid" id="A0A4S2N2R6"/>
<dbReference type="UniPathway" id="UPA00196"/>
<dbReference type="Pfam" id="PF06432">
    <property type="entry name" value="GPI2"/>
    <property type="match status" value="1"/>
</dbReference>
<evidence type="ECO:0000256" key="3">
    <source>
        <dbReference type="ARBA" id="ARBA00008321"/>
    </source>
</evidence>